<dbReference type="Proteomes" id="UP000663877">
    <property type="component" value="Unassembled WGS sequence"/>
</dbReference>
<evidence type="ECO:0000313" key="1">
    <source>
        <dbReference type="EMBL" id="CAF1071470.1"/>
    </source>
</evidence>
<organism evidence="2 6">
    <name type="scientific">Adineta steineri</name>
    <dbReference type="NCBI Taxonomy" id="433720"/>
    <lineage>
        <taxon>Eukaryota</taxon>
        <taxon>Metazoa</taxon>
        <taxon>Spiralia</taxon>
        <taxon>Gnathifera</taxon>
        <taxon>Rotifera</taxon>
        <taxon>Eurotatoria</taxon>
        <taxon>Bdelloidea</taxon>
        <taxon>Adinetida</taxon>
        <taxon>Adinetidae</taxon>
        <taxon>Adineta</taxon>
    </lineage>
</organism>
<gene>
    <name evidence="1" type="ORF">BJG266_LOCUS19735</name>
    <name evidence="2" type="ORF">BJG266_LOCUS40642</name>
    <name evidence="3" type="ORF">QVE165_LOCUS43412</name>
    <name evidence="4" type="ORF">QVE165_LOCUS57517</name>
</gene>
<protein>
    <submittedName>
        <fullName evidence="2">Uncharacterized protein</fullName>
    </submittedName>
</protein>
<dbReference type="OrthoDB" id="9987623at2759"/>
<dbReference type="EMBL" id="CAJNOM010002369">
    <property type="protein sequence ID" value="CAF1631554.1"/>
    <property type="molecule type" value="Genomic_DNA"/>
</dbReference>
<evidence type="ECO:0000313" key="2">
    <source>
        <dbReference type="EMBL" id="CAF1454768.1"/>
    </source>
</evidence>
<evidence type="ECO:0000313" key="6">
    <source>
        <dbReference type="Proteomes" id="UP000663877"/>
    </source>
</evidence>
<accession>A0A815PXW3</accession>
<proteinExistence type="predicted"/>
<evidence type="ECO:0000313" key="5">
    <source>
        <dbReference type="Proteomes" id="UP000663832"/>
    </source>
</evidence>
<dbReference type="EMBL" id="CAJNOM010000557">
    <property type="protein sequence ID" value="CAF1499531.1"/>
    <property type="molecule type" value="Genomic_DNA"/>
</dbReference>
<name>A0A815PXW3_9BILA</name>
<evidence type="ECO:0000313" key="4">
    <source>
        <dbReference type="EMBL" id="CAF1631554.1"/>
    </source>
</evidence>
<comment type="caution">
    <text evidence="2">The sequence shown here is derived from an EMBL/GenBank/DDBJ whole genome shotgun (WGS) entry which is preliminary data.</text>
</comment>
<dbReference type="EMBL" id="CAJNOI010000107">
    <property type="protein sequence ID" value="CAF1071470.1"/>
    <property type="molecule type" value="Genomic_DNA"/>
</dbReference>
<keyword evidence="5" id="KW-1185">Reference proteome</keyword>
<dbReference type="SUPFAM" id="SSF69322">
    <property type="entry name" value="Tricorn protease domain 2"/>
    <property type="match status" value="1"/>
</dbReference>
<dbReference type="AlphaFoldDB" id="A0A815PXW3"/>
<reference evidence="2" key="1">
    <citation type="submission" date="2021-02" db="EMBL/GenBank/DDBJ databases">
        <authorList>
            <person name="Nowell W R."/>
        </authorList>
    </citation>
    <scope>NUCLEOTIDE SEQUENCE</scope>
</reference>
<dbReference type="Proteomes" id="UP000663832">
    <property type="component" value="Unassembled WGS sequence"/>
</dbReference>
<dbReference type="EMBL" id="CAJNOI010002045">
    <property type="protein sequence ID" value="CAF1454768.1"/>
    <property type="molecule type" value="Genomic_DNA"/>
</dbReference>
<evidence type="ECO:0000313" key="3">
    <source>
        <dbReference type="EMBL" id="CAF1499531.1"/>
    </source>
</evidence>
<sequence>MSYRPRIPTLDEHYCQVCSSNSNNTNKSLACFTCDHCGLAMCYECFEKHTSQLIGEYSQLQKRFSKLTNLLDDKRQFFEQFQDHCMRSVNAVFDEAINDLENLRYESINYVRKEFNDAEIIMSELMAKCMPLITKSQENWSRNGITKNVMVELELQQKQINDIEHRLEMFSSPNLQIKMSTYPRNNLDLQCQLLLNSYKSTNKFSHIYPGKTIVTRCSCSKDIDLRNDKIDVETQVEELIEHSLTNKQIQTDPIIDPNLNTDDDDGGGYNDIDSKSCSLLDESEQINNRINNENCLSTRFIQQGTIFTQNEVDRIASDGEHLLYYSDTSKSLCYITNIESTRQANGTSTTNEITCRWPHQPVIDLIYSPGSSQFICATKTGIYTCTIKNSKIDIKMQLIQLWTYVRISADQDAIWLWSDTPRTSQLRKYSPITFDCIRIYDLKDYPRFFDNSTSFCVQTNIFATLFQFNKMSSSLSYRKFFHLTLCDIKNLQELCTIHLGECDIDHEIRHNNDGLFFITNGRKKLWIVDHNGKKEYVKLHRTGRALALHNKNHIIIANGTQQLQCVELLQDDNGII</sequence>